<dbReference type="CDD" id="cd18791">
    <property type="entry name" value="SF2_C_RHA"/>
    <property type="match status" value="1"/>
</dbReference>
<comment type="caution">
    <text evidence="8">The sequence shown here is derived from an EMBL/GenBank/DDBJ whole genome shotgun (WGS) entry which is preliminary data.</text>
</comment>
<dbReference type="InterPro" id="IPR001374">
    <property type="entry name" value="R3H_dom"/>
</dbReference>
<dbReference type="Gene3D" id="1.20.120.1080">
    <property type="match status" value="1"/>
</dbReference>
<dbReference type="Pfam" id="PF01424">
    <property type="entry name" value="R3H"/>
    <property type="match status" value="1"/>
</dbReference>
<dbReference type="SUPFAM" id="SSF52540">
    <property type="entry name" value="P-loop containing nucleoside triphosphate hydrolases"/>
    <property type="match status" value="1"/>
</dbReference>
<dbReference type="InterPro" id="IPR048333">
    <property type="entry name" value="HA2_WH"/>
</dbReference>
<dbReference type="InterPro" id="IPR036867">
    <property type="entry name" value="R3H_dom_sf"/>
</dbReference>
<organism evidence="8 9">
    <name type="scientific">Coccomyxa viridis</name>
    <dbReference type="NCBI Taxonomy" id="1274662"/>
    <lineage>
        <taxon>Eukaryota</taxon>
        <taxon>Viridiplantae</taxon>
        <taxon>Chlorophyta</taxon>
        <taxon>core chlorophytes</taxon>
        <taxon>Trebouxiophyceae</taxon>
        <taxon>Trebouxiophyceae incertae sedis</taxon>
        <taxon>Coccomyxaceae</taxon>
        <taxon>Coccomyxa</taxon>
    </lineage>
</organism>
<dbReference type="SMART" id="SM00490">
    <property type="entry name" value="HELICc"/>
    <property type="match status" value="1"/>
</dbReference>
<dbReference type="SMART" id="SM00487">
    <property type="entry name" value="DEXDc"/>
    <property type="match status" value="1"/>
</dbReference>
<dbReference type="InterPro" id="IPR036770">
    <property type="entry name" value="Ankyrin_rpt-contain_sf"/>
</dbReference>
<dbReference type="InterPro" id="IPR002110">
    <property type="entry name" value="Ankyrin_rpt"/>
</dbReference>
<protein>
    <submittedName>
        <fullName evidence="8">G12825 protein</fullName>
    </submittedName>
</protein>
<evidence type="ECO:0000256" key="2">
    <source>
        <dbReference type="ARBA" id="ARBA00022806"/>
    </source>
</evidence>
<dbReference type="Pfam" id="PF00270">
    <property type="entry name" value="DEAD"/>
    <property type="match status" value="1"/>
</dbReference>
<feature type="domain" description="Helicase ATP-binding" evidence="6">
    <location>
        <begin position="173"/>
        <end position="338"/>
    </location>
</feature>
<keyword evidence="1" id="KW-0547">Nucleotide-binding</keyword>
<sequence length="1257" mass="135208">MSIADQLEGFQRSEETSYTFPPGLSNHDRAIVHTECRKYGFTSKSAGRGDSRQVSVYKPRGQGRAARDVFDLPVSPASLQVLQSYYERFPPTEAEIAAFQKGEDVISLGKASHAQHSSSRGKRKGPPGAAHFTAAQIQDRLASHAEAQSRPEVQTIAAARAALPIAPYREQIVEAVRNHQVILLAGETGCGKTTQVPQYILEDSWALGKGCRILCTQPRRISAVSVAERVAAERGEKIGGTVGYTIRLESKGGPQSSLMFCTNGVLLRMLTHGDGLSDITHVVVDEIHERDSFADFLLIILRDVLPQHPQLRVVLMSATLHIDLFSSYFGGCPVIQVPGFTHPVTDMYLEDILKLIGYQDALLGIPAKPARLNGHSKPQHAGKAPIVAVPPEQRQAIEDAIMAAFLAGTDDNFDKLLEVTGAILIEDIEASRACVNVQHQGTGATALMAAAGKGRLEDAAALLTAGADPVLKSNDGSTAQDWADRFGHEELAEFLGSHMQASQTVDAEAESAIAISQYHANTDADEVDLALVEALLMYVCGEGVYKREGEDPNAAQGAVLVFLPGWDEIIRLKDQLEAPSSGFSRSRYSVLPLHSMVPAADQRKVFVRPPIGVRKIVLATNIAETAVTIDDIVCVINSGRHKEKSYDPYTNVSTLQAQWISKASERQRRGRAGRCQQGVCFHLYSKARSSGLAEYQLPELQRSPLDELSLQARLLGIDIVKMLEGGSFTHSSVAEFLNKAVEPPPEISVSNAVRLLQDIGAFEAGTEQLTVLGRHLAALPLPPRIGKMLLYGVLFGCLDPVLTVTCAMAYRDPWVLPIEAGARRAATLAKRDLAQGAGGCSDHLALVRAYNGWQAAKRTGGHFKYTSSMFLSNGTMTMIEGMRGQLLGELTARGFVESLATGSCNSADAGLVRSVLAAGFYPLIGRLDTGKEKEKGKPRKASNIVTAKEERVKIHISSVNCGLDMPPSSGLLRPCPIVIFDEVTRNESQLTVRQSTAVNPHVVPLVAASIQLLPSTQQQKQDDWSLTEEDLPRSGRRRQHLKWTEEEDDYNESDDDGDDLDDDEADDHDNGSSRTRIQVDGWLTLETETSAVAPLLCLRHRLSACFAAKVSNPKGVLDESQAGALQTAADLFSLEAGGPQSGASLAPGPIPGSARPSGPPAYGSAGRYPGRGRSHAVPMPGRTGRHPGRDQRGGTSFGGGRGLPHYARDNGVAPMSVSPAGAGPAGGGGRAPRRGREPDQAQFGRGHSKSRGRRRDP</sequence>
<evidence type="ECO:0000256" key="1">
    <source>
        <dbReference type="ARBA" id="ARBA00022741"/>
    </source>
</evidence>
<feature type="compositionally biased region" description="Acidic residues" evidence="5">
    <location>
        <begin position="1045"/>
        <end position="1067"/>
    </location>
</feature>
<evidence type="ECO:0000313" key="8">
    <source>
        <dbReference type="EMBL" id="CAL5229490.1"/>
    </source>
</evidence>
<dbReference type="Pfam" id="PF07717">
    <property type="entry name" value="OB_NTP_bind"/>
    <property type="match status" value="1"/>
</dbReference>
<reference evidence="8 9" key="1">
    <citation type="submission" date="2024-06" db="EMBL/GenBank/DDBJ databases">
        <authorList>
            <person name="Kraege A."/>
            <person name="Thomma B."/>
        </authorList>
    </citation>
    <scope>NUCLEOTIDE SEQUENCE [LARGE SCALE GENOMIC DNA]</scope>
</reference>
<dbReference type="PROSITE" id="PS50088">
    <property type="entry name" value="ANK_REPEAT"/>
    <property type="match status" value="1"/>
</dbReference>
<dbReference type="Proteomes" id="UP001497392">
    <property type="component" value="Unassembled WGS sequence"/>
</dbReference>
<keyword evidence="2" id="KW-0378">Hydrolase</keyword>
<dbReference type="CDD" id="cd17917">
    <property type="entry name" value="DEXHc_RHA-like"/>
    <property type="match status" value="1"/>
</dbReference>
<dbReference type="Pfam" id="PF04408">
    <property type="entry name" value="WHD_HA2"/>
    <property type="match status" value="1"/>
</dbReference>
<feature type="compositionally biased region" description="Basic residues" evidence="5">
    <location>
        <begin position="1246"/>
        <end position="1257"/>
    </location>
</feature>
<dbReference type="SMART" id="SM00847">
    <property type="entry name" value="HA2"/>
    <property type="match status" value="1"/>
</dbReference>
<dbReference type="InterPro" id="IPR007502">
    <property type="entry name" value="Helicase-assoc_dom"/>
</dbReference>
<dbReference type="InterPro" id="IPR011709">
    <property type="entry name" value="DEAD-box_helicase_OB_fold"/>
</dbReference>
<dbReference type="EMBL" id="CAXHTA020000020">
    <property type="protein sequence ID" value="CAL5229490.1"/>
    <property type="molecule type" value="Genomic_DNA"/>
</dbReference>
<dbReference type="SUPFAM" id="SSF48403">
    <property type="entry name" value="Ankyrin repeat"/>
    <property type="match status" value="1"/>
</dbReference>
<evidence type="ECO:0000256" key="5">
    <source>
        <dbReference type="SAM" id="MobiDB-lite"/>
    </source>
</evidence>
<accession>A0ABP1GBB7</accession>
<keyword evidence="3" id="KW-0067">ATP-binding</keyword>
<dbReference type="PANTHER" id="PTHR18934:SF213">
    <property type="entry name" value="3'-5' RNA HELICASE YTHDC2"/>
    <property type="match status" value="1"/>
</dbReference>
<dbReference type="Gene3D" id="1.25.40.20">
    <property type="entry name" value="Ankyrin repeat-containing domain"/>
    <property type="match status" value="1"/>
</dbReference>
<keyword evidence="4" id="KW-0040">ANK repeat</keyword>
<dbReference type="SUPFAM" id="SSF82708">
    <property type="entry name" value="R3H domain"/>
    <property type="match status" value="1"/>
</dbReference>
<feature type="region of interest" description="Disordered" evidence="5">
    <location>
        <begin position="1139"/>
        <end position="1257"/>
    </location>
</feature>
<feature type="region of interest" description="Disordered" evidence="5">
    <location>
        <begin position="1"/>
        <end position="26"/>
    </location>
</feature>
<dbReference type="Pfam" id="PF21010">
    <property type="entry name" value="HA2_C"/>
    <property type="match status" value="1"/>
</dbReference>
<feature type="domain" description="Helicase C-terminal" evidence="7">
    <location>
        <begin position="531"/>
        <end position="716"/>
    </location>
</feature>
<feature type="region of interest" description="Disordered" evidence="5">
    <location>
        <begin position="108"/>
        <end position="129"/>
    </location>
</feature>
<dbReference type="PROSITE" id="PS51192">
    <property type="entry name" value="HELICASE_ATP_BIND_1"/>
    <property type="match status" value="1"/>
</dbReference>
<evidence type="ECO:0000256" key="4">
    <source>
        <dbReference type="PROSITE-ProRule" id="PRU00023"/>
    </source>
</evidence>
<evidence type="ECO:0000313" key="9">
    <source>
        <dbReference type="Proteomes" id="UP001497392"/>
    </source>
</evidence>
<evidence type="ECO:0000259" key="7">
    <source>
        <dbReference type="PROSITE" id="PS51194"/>
    </source>
</evidence>
<dbReference type="Pfam" id="PF00271">
    <property type="entry name" value="Helicase_C"/>
    <property type="match status" value="1"/>
</dbReference>
<dbReference type="PROSITE" id="PS51194">
    <property type="entry name" value="HELICASE_CTER"/>
    <property type="match status" value="1"/>
</dbReference>
<dbReference type="InterPro" id="IPR027417">
    <property type="entry name" value="P-loop_NTPase"/>
</dbReference>
<dbReference type="InterPro" id="IPR001650">
    <property type="entry name" value="Helicase_C-like"/>
</dbReference>
<feature type="repeat" description="ANK" evidence="4">
    <location>
        <begin position="442"/>
        <end position="474"/>
    </location>
</feature>
<keyword evidence="2" id="KW-0347">Helicase</keyword>
<keyword evidence="9" id="KW-1185">Reference proteome</keyword>
<dbReference type="InterPro" id="IPR011545">
    <property type="entry name" value="DEAD/DEAH_box_helicase_dom"/>
</dbReference>
<feature type="region of interest" description="Disordered" evidence="5">
    <location>
        <begin position="1017"/>
        <end position="1074"/>
    </location>
</feature>
<evidence type="ECO:0000256" key="3">
    <source>
        <dbReference type="ARBA" id="ARBA00022840"/>
    </source>
</evidence>
<dbReference type="InterPro" id="IPR014001">
    <property type="entry name" value="Helicase_ATP-bd"/>
</dbReference>
<dbReference type="Gene3D" id="3.40.50.300">
    <property type="entry name" value="P-loop containing nucleotide triphosphate hydrolases"/>
    <property type="match status" value="2"/>
</dbReference>
<name>A0ABP1GBB7_9CHLO</name>
<gene>
    <name evidence="8" type="primary">g12825</name>
    <name evidence="8" type="ORF">VP750_LOCUS11396</name>
</gene>
<dbReference type="PANTHER" id="PTHR18934">
    <property type="entry name" value="ATP-DEPENDENT RNA HELICASE"/>
    <property type="match status" value="1"/>
</dbReference>
<proteinExistence type="predicted"/>
<dbReference type="Gene3D" id="3.30.1370.50">
    <property type="entry name" value="R3H-like domain"/>
    <property type="match status" value="1"/>
</dbReference>
<evidence type="ECO:0000259" key="6">
    <source>
        <dbReference type="PROSITE" id="PS51192"/>
    </source>
</evidence>